<evidence type="ECO:0000313" key="3">
    <source>
        <dbReference type="Proteomes" id="UP000187506"/>
    </source>
</evidence>
<dbReference type="RefSeq" id="WP_076734171.1">
    <property type="nucleotide sequence ID" value="NZ_CP019352.1"/>
</dbReference>
<dbReference type="EMBL" id="CP019352">
    <property type="protein sequence ID" value="APY01268.1"/>
    <property type="molecule type" value="Genomic_DNA"/>
</dbReference>
<dbReference type="KEGG" id="lvn:BWR22_13450"/>
<organism evidence="2 3">
    <name type="scientific">Lacinutrix venerupis</name>
    <dbReference type="NCBI Taxonomy" id="1486034"/>
    <lineage>
        <taxon>Bacteria</taxon>
        <taxon>Pseudomonadati</taxon>
        <taxon>Bacteroidota</taxon>
        <taxon>Flavobacteriia</taxon>
        <taxon>Flavobacteriales</taxon>
        <taxon>Flavobacteriaceae</taxon>
        <taxon>Lacinutrix</taxon>
    </lineage>
</organism>
<sequence length="95" mass="10363">MNKKAIIIGFLIGLITTFIGISIYTLIIGLNLGLSIQDITNKILSTSVLGKRASIGILLNLPVVYYFLNKKKEDTAKGVIIAIVLVALIFILNKF</sequence>
<keyword evidence="1" id="KW-0472">Membrane</keyword>
<accession>A0AAC9PXV2</accession>
<proteinExistence type="predicted"/>
<keyword evidence="1" id="KW-0812">Transmembrane</keyword>
<feature type="transmembrane region" description="Helical" evidence="1">
    <location>
        <begin position="75"/>
        <end position="92"/>
    </location>
</feature>
<gene>
    <name evidence="2" type="ORF">BWR22_13450</name>
</gene>
<reference evidence="2 3" key="1">
    <citation type="submission" date="2017-01" db="EMBL/GenBank/DDBJ databases">
        <title>Complete genome of Lacinutrix venerupis DOK2-8 isolated from seawater in Dokdo.</title>
        <authorList>
            <person name="Chi W.-J."/>
            <person name="Kim J.H."/>
        </authorList>
    </citation>
    <scope>NUCLEOTIDE SEQUENCE [LARGE SCALE GENOMIC DNA]</scope>
    <source>
        <strain evidence="2 3">DOK2-8</strain>
    </source>
</reference>
<protein>
    <submittedName>
        <fullName evidence="2">Uncharacterized protein</fullName>
    </submittedName>
</protein>
<keyword evidence="3" id="KW-1185">Reference proteome</keyword>
<feature type="transmembrane region" description="Helical" evidence="1">
    <location>
        <begin position="49"/>
        <end position="68"/>
    </location>
</feature>
<evidence type="ECO:0000313" key="2">
    <source>
        <dbReference type="EMBL" id="APY01268.1"/>
    </source>
</evidence>
<dbReference type="Proteomes" id="UP000187506">
    <property type="component" value="Chromosome"/>
</dbReference>
<feature type="transmembrane region" description="Helical" evidence="1">
    <location>
        <begin position="7"/>
        <end position="29"/>
    </location>
</feature>
<keyword evidence="1" id="KW-1133">Transmembrane helix</keyword>
<evidence type="ECO:0000256" key="1">
    <source>
        <dbReference type="SAM" id="Phobius"/>
    </source>
</evidence>
<name>A0AAC9PXV2_9FLAO</name>
<dbReference type="AlphaFoldDB" id="A0AAC9PXV2"/>